<dbReference type="PANTHER" id="PTHR24126">
    <property type="entry name" value="ANKYRIN REPEAT, PH AND SEC7 DOMAIN CONTAINING PROTEIN SECG-RELATED"/>
    <property type="match status" value="1"/>
</dbReference>
<dbReference type="InterPro" id="IPR002110">
    <property type="entry name" value="Ankyrin_rpt"/>
</dbReference>
<dbReference type="PROSITE" id="PS50297">
    <property type="entry name" value="ANK_REP_REGION"/>
    <property type="match status" value="1"/>
</dbReference>
<organism evidence="4 5">
    <name type="scientific">Trichogramma brassicae</name>
    <dbReference type="NCBI Taxonomy" id="86971"/>
    <lineage>
        <taxon>Eukaryota</taxon>
        <taxon>Metazoa</taxon>
        <taxon>Ecdysozoa</taxon>
        <taxon>Arthropoda</taxon>
        <taxon>Hexapoda</taxon>
        <taxon>Insecta</taxon>
        <taxon>Pterygota</taxon>
        <taxon>Neoptera</taxon>
        <taxon>Endopterygota</taxon>
        <taxon>Hymenoptera</taxon>
        <taxon>Apocrita</taxon>
        <taxon>Proctotrupomorpha</taxon>
        <taxon>Chalcidoidea</taxon>
        <taxon>Trichogrammatidae</taxon>
        <taxon>Trichogramma</taxon>
    </lineage>
</organism>
<dbReference type="InterPro" id="IPR036770">
    <property type="entry name" value="Ankyrin_rpt-contain_sf"/>
</dbReference>
<dbReference type="SUPFAM" id="SSF48403">
    <property type="entry name" value="Ankyrin repeat"/>
    <property type="match status" value="1"/>
</dbReference>
<dbReference type="EMBL" id="CADCXV010001255">
    <property type="protein sequence ID" value="CAB0043011.1"/>
    <property type="molecule type" value="Genomic_DNA"/>
</dbReference>
<gene>
    <name evidence="4" type="ORF">TBRA_LOCUS14599</name>
</gene>
<feature type="repeat" description="ANK" evidence="3">
    <location>
        <begin position="251"/>
        <end position="283"/>
    </location>
</feature>
<dbReference type="PROSITE" id="PS50088">
    <property type="entry name" value="ANK_REPEAT"/>
    <property type="match status" value="3"/>
</dbReference>
<keyword evidence="1" id="KW-0677">Repeat</keyword>
<dbReference type="Pfam" id="PF12796">
    <property type="entry name" value="Ank_2"/>
    <property type="match status" value="1"/>
</dbReference>
<name>A0A6H5J6A5_9HYME</name>
<dbReference type="AlphaFoldDB" id="A0A6H5J6A5"/>
<sequence>MSNKEFEIFGQLSKNVKWEIEAERHEFLHKLDAVINNWTGQLPNLQDFFQKEVINWLLIESVTGTEHCARETPGKRFIDFVVRCGYKDEPDTDKDGKPLLNRTTPIHHAYRKNRCGTVIFALFEIYDKFNVNYMDEDGLTHIHVACRYGLDAIVEKFLEIGEDPNGSQRLVGGVARRFPDSPLYLALVKRHETIVVSLLQKRADLCGVSADGSTAVQIVCQDNYDDVFLEIFFEVCAENHLWLPVNAVDHKGYFPLDYALLMRNRKLMELLLIHGASSNKRNKDGDAALHTICKYFVDDDEYGDFLKAFFAINDEIGNTVWVDAENTKGETPLHLALKNNNKRAVALLLRRGADPNWRDKNGFSLLHIFMDHFDDAELLKLFFDPSKEVNRPVQVNVRDKNGRTPLEWAVVSGPNVIDVLLDQGADLSRFVFPSKSFIVERFRSISEMHEHEPTEFKLSMASRIVVVVERLEKRDPGHHEFVRRVRIV</sequence>
<dbReference type="SMART" id="SM00248">
    <property type="entry name" value="ANK"/>
    <property type="match status" value="7"/>
</dbReference>
<dbReference type="Proteomes" id="UP000479190">
    <property type="component" value="Unassembled WGS sequence"/>
</dbReference>
<dbReference type="OrthoDB" id="539213at2759"/>
<dbReference type="PANTHER" id="PTHR24126:SF14">
    <property type="entry name" value="ANK_REP_REGION DOMAIN-CONTAINING PROTEIN"/>
    <property type="match status" value="1"/>
</dbReference>
<feature type="repeat" description="ANK" evidence="3">
    <location>
        <begin position="137"/>
        <end position="169"/>
    </location>
</feature>
<keyword evidence="2 3" id="KW-0040">ANK repeat</keyword>
<accession>A0A6H5J6A5</accession>
<evidence type="ECO:0000256" key="3">
    <source>
        <dbReference type="PROSITE-ProRule" id="PRU00023"/>
    </source>
</evidence>
<dbReference type="Gene3D" id="1.25.40.20">
    <property type="entry name" value="Ankyrin repeat-containing domain"/>
    <property type="match status" value="2"/>
</dbReference>
<evidence type="ECO:0000256" key="1">
    <source>
        <dbReference type="ARBA" id="ARBA00022737"/>
    </source>
</evidence>
<evidence type="ECO:0000256" key="2">
    <source>
        <dbReference type="ARBA" id="ARBA00023043"/>
    </source>
</evidence>
<proteinExistence type="predicted"/>
<keyword evidence="5" id="KW-1185">Reference proteome</keyword>
<protein>
    <submittedName>
        <fullName evidence="4">Uncharacterized protein</fullName>
    </submittedName>
</protein>
<evidence type="ECO:0000313" key="5">
    <source>
        <dbReference type="Proteomes" id="UP000479190"/>
    </source>
</evidence>
<reference evidence="4 5" key="1">
    <citation type="submission" date="2020-02" db="EMBL/GenBank/DDBJ databases">
        <authorList>
            <person name="Ferguson B K."/>
        </authorList>
    </citation>
    <scope>NUCLEOTIDE SEQUENCE [LARGE SCALE GENOMIC DNA]</scope>
</reference>
<feature type="repeat" description="ANK" evidence="3">
    <location>
        <begin position="328"/>
        <end position="360"/>
    </location>
</feature>
<evidence type="ECO:0000313" key="4">
    <source>
        <dbReference type="EMBL" id="CAB0043011.1"/>
    </source>
</evidence>